<protein>
    <recommendedName>
        <fullName evidence="4">Glycine zipper family protein</fullName>
    </recommendedName>
</protein>
<keyword evidence="1" id="KW-1133">Transmembrane helix</keyword>
<reference evidence="2" key="1">
    <citation type="submission" date="2022-10" db="EMBL/GenBank/DDBJ databases">
        <title>Chryseobacterium babae sp. nov. isolated from the gut of the beetle Oryctes rhinoceros, and Chryseobacterium kimseyorum sp. nov., isolated from a stick insect rearing cage.</title>
        <authorList>
            <person name="Shelomi M."/>
            <person name="Han C.-J."/>
            <person name="Chen W.-M."/>
            <person name="Chen H.-K."/>
            <person name="Liaw S.-J."/>
            <person name="Muhle E."/>
            <person name="Clermont D."/>
        </authorList>
    </citation>
    <scope>NUCLEOTIDE SEQUENCE</scope>
    <source>
        <strain evidence="2">WLa1L2M3</strain>
    </source>
</reference>
<sequence length="244" mass="26279">MKTKTFLTVIGLVTSQTLFYSCNEDNRDSQSISNLPSLTESIINGADGVNGLNFKSGNYFTAPDTFNSAVNYIQSKILQQGISYVLTQDDLNIFYDKAGISLSERMSLDQVNSIISKTLSSLQLPFAEILNQLQISDNAKSLALQIDQASIINIEQNSIYKILSDNEKMLIKNLNDFKYNIEKDQYSINKNVASKTPPFIWGGMAGWGVGAGVGFLVGGPVGMVVGAGIGVLVGSVVGAVTGKK</sequence>
<feature type="transmembrane region" description="Helical" evidence="1">
    <location>
        <begin position="199"/>
        <end position="217"/>
    </location>
</feature>
<evidence type="ECO:0000313" key="2">
    <source>
        <dbReference type="EMBL" id="MCW3161109.1"/>
    </source>
</evidence>
<dbReference type="RefSeq" id="WP_264743062.1">
    <property type="nucleotide sequence ID" value="NZ_JAPDHV010000003.1"/>
</dbReference>
<gene>
    <name evidence="2" type="ORF">OH806_07490</name>
</gene>
<dbReference type="EMBL" id="JAPDHV010000003">
    <property type="protein sequence ID" value="MCW3161109.1"/>
    <property type="molecule type" value="Genomic_DNA"/>
</dbReference>
<proteinExistence type="predicted"/>
<evidence type="ECO:0008006" key="4">
    <source>
        <dbReference type="Google" id="ProtNLM"/>
    </source>
</evidence>
<evidence type="ECO:0000313" key="3">
    <source>
        <dbReference type="Proteomes" id="UP001163719"/>
    </source>
</evidence>
<accession>A0ABT3HMU4</accession>
<dbReference type="PROSITE" id="PS51257">
    <property type="entry name" value="PROKAR_LIPOPROTEIN"/>
    <property type="match status" value="1"/>
</dbReference>
<name>A0ABT3HMU4_9FLAO</name>
<feature type="transmembrane region" description="Helical" evidence="1">
    <location>
        <begin position="223"/>
        <end position="242"/>
    </location>
</feature>
<keyword evidence="1" id="KW-0472">Membrane</keyword>
<evidence type="ECO:0000256" key="1">
    <source>
        <dbReference type="SAM" id="Phobius"/>
    </source>
</evidence>
<comment type="caution">
    <text evidence="2">The sequence shown here is derived from an EMBL/GenBank/DDBJ whole genome shotgun (WGS) entry which is preliminary data.</text>
</comment>
<keyword evidence="3" id="KW-1185">Reference proteome</keyword>
<keyword evidence="1" id="KW-0812">Transmembrane</keyword>
<dbReference type="Proteomes" id="UP001163719">
    <property type="component" value="Unassembled WGS sequence"/>
</dbReference>
<organism evidence="2 3">
    <name type="scientific">Chryseobacterium oryctis</name>
    <dbReference type="NCBI Taxonomy" id="2952618"/>
    <lineage>
        <taxon>Bacteria</taxon>
        <taxon>Pseudomonadati</taxon>
        <taxon>Bacteroidota</taxon>
        <taxon>Flavobacteriia</taxon>
        <taxon>Flavobacteriales</taxon>
        <taxon>Weeksellaceae</taxon>
        <taxon>Chryseobacterium group</taxon>
        <taxon>Chryseobacterium</taxon>
    </lineage>
</organism>